<name>A0A841JMB8_9BACT</name>
<sequence>MQISNEPSVAPIAPVSEQEQIIKQAAQTAATPAPPTQSNAVTAVSETLAAVYFTSAAGKQFSASVDQAGAEYVANLPYPPGGTVTADTIGAAETDIAIKIDELI</sequence>
<keyword evidence="2" id="KW-1185">Reference proteome</keyword>
<gene>
    <name evidence="1" type="ORF">HNQ77_000434</name>
</gene>
<dbReference type="RefSeq" id="WP_050057721.1">
    <property type="nucleotide sequence ID" value="NZ_JACHEK010000001.1"/>
</dbReference>
<dbReference type="AlphaFoldDB" id="A0A841JMB8"/>
<protein>
    <submittedName>
        <fullName evidence="1">Uncharacterized protein</fullName>
    </submittedName>
</protein>
<dbReference type="EMBL" id="JACHEK010000001">
    <property type="protein sequence ID" value="MBB6142496.1"/>
    <property type="molecule type" value="Genomic_DNA"/>
</dbReference>
<evidence type="ECO:0000313" key="2">
    <source>
        <dbReference type="Proteomes" id="UP000538666"/>
    </source>
</evidence>
<comment type="caution">
    <text evidence="1">The sequence shown here is derived from an EMBL/GenBank/DDBJ whole genome shotgun (WGS) entry which is preliminary data.</text>
</comment>
<reference evidence="1 2" key="1">
    <citation type="submission" date="2020-08" db="EMBL/GenBank/DDBJ databases">
        <title>Genomic Encyclopedia of Type Strains, Phase IV (KMG-IV): sequencing the most valuable type-strain genomes for metagenomic binning, comparative biology and taxonomic classification.</title>
        <authorList>
            <person name="Goeker M."/>
        </authorList>
    </citation>
    <scope>NUCLEOTIDE SEQUENCE [LARGE SCALE GENOMIC DNA]</scope>
    <source>
        <strain evidence="1 2">DSM 103733</strain>
    </source>
</reference>
<evidence type="ECO:0000313" key="1">
    <source>
        <dbReference type="EMBL" id="MBB6142496.1"/>
    </source>
</evidence>
<dbReference type="Proteomes" id="UP000538666">
    <property type="component" value="Unassembled WGS sequence"/>
</dbReference>
<accession>A0A841JMB8</accession>
<proteinExistence type="predicted"/>
<organism evidence="1 2">
    <name type="scientific">Silvibacterium bohemicum</name>
    <dbReference type="NCBI Taxonomy" id="1577686"/>
    <lineage>
        <taxon>Bacteria</taxon>
        <taxon>Pseudomonadati</taxon>
        <taxon>Acidobacteriota</taxon>
        <taxon>Terriglobia</taxon>
        <taxon>Terriglobales</taxon>
        <taxon>Acidobacteriaceae</taxon>
        <taxon>Silvibacterium</taxon>
    </lineage>
</organism>